<dbReference type="AlphaFoldDB" id="A0A558BYX3"/>
<dbReference type="Pfam" id="PF00327">
    <property type="entry name" value="Ribosomal_L30"/>
    <property type="match status" value="1"/>
</dbReference>
<dbReference type="InterPro" id="IPR036919">
    <property type="entry name" value="Ribo_uL30_ferredoxin-like_sf"/>
</dbReference>
<evidence type="ECO:0000259" key="6">
    <source>
        <dbReference type="Pfam" id="PF00327"/>
    </source>
</evidence>
<keyword evidence="8" id="KW-1185">Reference proteome</keyword>
<dbReference type="CDD" id="cd01658">
    <property type="entry name" value="Ribosomal_L30"/>
    <property type="match status" value="1"/>
</dbReference>
<sequence>MPQIQVKLVRSAIDRPERQKRTVQALGLNKLNSTATHEANPSVLGMVNAVKHLLEVTEL</sequence>
<accession>A0A558BYX3</accession>
<reference evidence="7 8" key="1">
    <citation type="submission" date="2019-07" db="EMBL/GenBank/DDBJ databases">
        <title>Hymenobacter sp. straun FUR1 Genome sequencing and assembly.</title>
        <authorList>
            <person name="Chhetri G."/>
        </authorList>
    </citation>
    <scope>NUCLEOTIDE SEQUENCE [LARGE SCALE GENOMIC DNA]</scope>
    <source>
        <strain evidence="7 8">Fur1</strain>
    </source>
</reference>
<gene>
    <name evidence="5 7" type="primary">rpmD</name>
    <name evidence="7" type="ORF">FNT36_09735</name>
</gene>
<evidence type="ECO:0000256" key="5">
    <source>
        <dbReference type="HAMAP-Rule" id="MF_01371"/>
    </source>
</evidence>
<comment type="subunit">
    <text evidence="2 5">Part of the 50S ribosomal subunit.</text>
</comment>
<evidence type="ECO:0000313" key="8">
    <source>
        <dbReference type="Proteomes" id="UP000317624"/>
    </source>
</evidence>
<dbReference type="OrthoDB" id="9812790at2"/>
<evidence type="ECO:0000256" key="3">
    <source>
        <dbReference type="ARBA" id="ARBA00022980"/>
    </source>
</evidence>
<dbReference type="RefSeq" id="WP_144846911.1">
    <property type="nucleotide sequence ID" value="NZ_VMRJ01000002.1"/>
</dbReference>
<evidence type="ECO:0000256" key="1">
    <source>
        <dbReference type="ARBA" id="ARBA00007594"/>
    </source>
</evidence>
<keyword evidence="3 5" id="KW-0689">Ribosomal protein</keyword>
<dbReference type="SUPFAM" id="SSF55129">
    <property type="entry name" value="Ribosomal protein L30p/L7e"/>
    <property type="match status" value="1"/>
</dbReference>
<name>A0A558BYX3_9BACT</name>
<dbReference type="InterPro" id="IPR016082">
    <property type="entry name" value="Ribosomal_uL30_ferredoxin-like"/>
</dbReference>
<dbReference type="GO" id="GO:0003735">
    <property type="term" value="F:structural constituent of ribosome"/>
    <property type="evidence" value="ECO:0007669"/>
    <property type="project" value="InterPro"/>
</dbReference>
<dbReference type="NCBIfam" id="TIGR01308">
    <property type="entry name" value="rpmD_bact"/>
    <property type="match status" value="1"/>
</dbReference>
<comment type="similarity">
    <text evidence="1 5">Belongs to the universal ribosomal protein uL30 family.</text>
</comment>
<dbReference type="Gene3D" id="3.30.1390.20">
    <property type="entry name" value="Ribosomal protein L30, ferredoxin-like fold domain"/>
    <property type="match status" value="1"/>
</dbReference>
<dbReference type="GO" id="GO:0006412">
    <property type="term" value="P:translation"/>
    <property type="evidence" value="ECO:0007669"/>
    <property type="project" value="UniProtKB-UniRule"/>
</dbReference>
<dbReference type="HAMAP" id="MF_01371_B">
    <property type="entry name" value="Ribosomal_uL30_B"/>
    <property type="match status" value="1"/>
</dbReference>
<keyword evidence="4 5" id="KW-0687">Ribonucleoprotein</keyword>
<protein>
    <recommendedName>
        <fullName evidence="5">Large ribosomal subunit protein uL30</fullName>
    </recommendedName>
</protein>
<dbReference type="PANTHER" id="PTHR15892">
    <property type="entry name" value="MITOCHONDRIAL RIBOSOMAL PROTEIN L30"/>
    <property type="match status" value="1"/>
</dbReference>
<proteinExistence type="inferred from homology"/>
<dbReference type="EMBL" id="VMRJ01000002">
    <property type="protein sequence ID" value="TVT41699.1"/>
    <property type="molecule type" value="Genomic_DNA"/>
</dbReference>
<dbReference type="InterPro" id="IPR005996">
    <property type="entry name" value="Ribosomal_uL30_bac-type"/>
</dbReference>
<comment type="caution">
    <text evidence="7">The sequence shown here is derived from an EMBL/GenBank/DDBJ whole genome shotgun (WGS) entry which is preliminary data.</text>
</comment>
<organism evidence="7 8">
    <name type="scientific">Hymenobacter setariae</name>
    <dbReference type="NCBI Taxonomy" id="2594794"/>
    <lineage>
        <taxon>Bacteria</taxon>
        <taxon>Pseudomonadati</taxon>
        <taxon>Bacteroidota</taxon>
        <taxon>Cytophagia</taxon>
        <taxon>Cytophagales</taxon>
        <taxon>Hymenobacteraceae</taxon>
        <taxon>Hymenobacter</taxon>
    </lineage>
</organism>
<feature type="domain" description="Large ribosomal subunit protein uL30-like ferredoxin-like fold" evidence="6">
    <location>
        <begin position="5"/>
        <end position="53"/>
    </location>
</feature>
<dbReference type="PIRSF" id="PIRSF002211">
    <property type="entry name" value="Ribosomal_L30_bac-type"/>
    <property type="match status" value="1"/>
</dbReference>
<dbReference type="PANTHER" id="PTHR15892:SF2">
    <property type="entry name" value="LARGE RIBOSOMAL SUBUNIT PROTEIN UL30M"/>
    <property type="match status" value="1"/>
</dbReference>
<dbReference type="Proteomes" id="UP000317624">
    <property type="component" value="Unassembled WGS sequence"/>
</dbReference>
<evidence type="ECO:0000256" key="4">
    <source>
        <dbReference type="ARBA" id="ARBA00023274"/>
    </source>
</evidence>
<evidence type="ECO:0000313" key="7">
    <source>
        <dbReference type="EMBL" id="TVT41699.1"/>
    </source>
</evidence>
<evidence type="ECO:0000256" key="2">
    <source>
        <dbReference type="ARBA" id="ARBA00011838"/>
    </source>
</evidence>
<dbReference type="GO" id="GO:0022625">
    <property type="term" value="C:cytosolic large ribosomal subunit"/>
    <property type="evidence" value="ECO:0007669"/>
    <property type="project" value="TreeGrafter"/>
</dbReference>